<evidence type="ECO:0000256" key="1">
    <source>
        <dbReference type="SAM" id="MobiDB-lite"/>
    </source>
</evidence>
<proteinExistence type="predicted"/>
<name>A0A1B0FC81_GLOMM</name>
<accession>A0A1B0FC81</accession>
<dbReference type="Proteomes" id="UP000092444">
    <property type="component" value="Unassembled WGS sequence"/>
</dbReference>
<dbReference type="EMBL" id="CCAG010022265">
    <property type="status" value="NOT_ANNOTATED_CDS"/>
    <property type="molecule type" value="Genomic_DNA"/>
</dbReference>
<feature type="compositionally biased region" description="Basic residues" evidence="1">
    <location>
        <begin position="397"/>
        <end position="416"/>
    </location>
</feature>
<feature type="region of interest" description="Disordered" evidence="1">
    <location>
        <begin position="397"/>
        <end position="424"/>
    </location>
</feature>
<keyword evidence="3" id="KW-1185">Reference proteome</keyword>
<feature type="compositionally biased region" description="Low complexity" evidence="1">
    <location>
        <begin position="568"/>
        <end position="582"/>
    </location>
</feature>
<dbReference type="AlphaFoldDB" id="A0A1B0FC81"/>
<feature type="compositionally biased region" description="Low complexity" evidence="1">
    <location>
        <begin position="609"/>
        <end position="624"/>
    </location>
</feature>
<dbReference type="EMBL" id="CCAG010022267">
    <property type="status" value="NOT_ANNOTATED_CDS"/>
    <property type="molecule type" value="Genomic_DNA"/>
</dbReference>
<feature type="compositionally biased region" description="Low complexity" evidence="1">
    <location>
        <begin position="487"/>
        <end position="497"/>
    </location>
</feature>
<dbReference type="VEuPathDB" id="VectorBase:GMOY001158"/>
<feature type="region of interest" description="Disordered" evidence="1">
    <location>
        <begin position="608"/>
        <end position="632"/>
    </location>
</feature>
<reference evidence="2" key="1">
    <citation type="submission" date="2020-05" db="UniProtKB">
        <authorList>
            <consortium name="EnsemblMetazoa"/>
        </authorList>
    </citation>
    <scope>IDENTIFICATION</scope>
    <source>
        <strain evidence="2">Yale</strain>
    </source>
</reference>
<protein>
    <submittedName>
        <fullName evidence="2">Uncharacterized protein</fullName>
    </submittedName>
</protein>
<feature type="region of interest" description="Disordered" evidence="1">
    <location>
        <begin position="568"/>
        <end position="587"/>
    </location>
</feature>
<feature type="region of interest" description="Disordered" evidence="1">
    <location>
        <begin position="481"/>
        <end position="501"/>
    </location>
</feature>
<dbReference type="EnsemblMetazoa" id="GMOY001158-RA">
    <property type="protein sequence ID" value="GMOY001158-PA"/>
    <property type="gene ID" value="GMOY001158"/>
</dbReference>
<organism evidence="2 3">
    <name type="scientific">Glossina morsitans morsitans</name>
    <name type="common">Savannah tsetse fly</name>
    <dbReference type="NCBI Taxonomy" id="37546"/>
    <lineage>
        <taxon>Eukaryota</taxon>
        <taxon>Metazoa</taxon>
        <taxon>Ecdysozoa</taxon>
        <taxon>Arthropoda</taxon>
        <taxon>Hexapoda</taxon>
        <taxon>Insecta</taxon>
        <taxon>Pterygota</taxon>
        <taxon>Neoptera</taxon>
        <taxon>Endopterygota</taxon>
        <taxon>Diptera</taxon>
        <taxon>Brachycera</taxon>
        <taxon>Muscomorpha</taxon>
        <taxon>Hippoboscoidea</taxon>
        <taxon>Glossinidae</taxon>
        <taxon>Glossina</taxon>
    </lineage>
</organism>
<evidence type="ECO:0000313" key="3">
    <source>
        <dbReference type="Proteomes" id="UP000092444"/>
    </source>
</evidence>
<sequence>MNRMNAAASTTAATTTTTTPTFSALLTESRNLLLKQQLRLQLNLNVNDMMNSYQVTNKRQQQQRRRDVHESDICFDINKRSVVRAERNDDGPDADDVVRNASTVFKRHVEVLNKLDTVTTVPKLQQQQLNKFNIKTTETDTTSIVAQTNNITSVEPSVTTSTITATTYSSLIHSSNTALAKFNRIIDNTMPATNIYYQQQAAADTVVNAQQQQQQQQMPFLSDSLRRRLAQQYPDMIANSSKINLSATTLPTTTSLTTTSAAAVAAAADELQLKRNDVHYLLKQLNSFSDIEEIEIVDMKQKQRQQQLLNKQQQKQQEQPGDLGTHVAEHEPLIQQICKDIYRQDLLAAPLTQLHVSGERMQPSPTTTSLVLYSPSSQSHKGIRRYASLHQQDEFPHHHHHHHDYHHHHLHHHHSSANRTHPSSFCQLPHEHSADSCICTMRTDTQMLQQFVDDYIFQSCHYLETNNFAANYRTAMVESSSHEFRPSTTTTTRTSTTNGEGYDEDGGLAGAYNEDASSAQSFELHETEPPSVICKAPAPCSPVYPQRKQYTMETRLCSSGVQTDLTASSLAQSSSMSSSTTSSERRARRKPLFKCCYTPLDRWREKRSNATTIAISSSSSPTTQKRTKTAPSPTVIDTSVAVVGASSKGAGAATSVMTTMAAVTTATTITTTAFVHAKNHGHAV</sequence>
<dbReference type="EMBL" id="CCAG010022266">
    <property type="status" value="NOT_ANNOTATED_CDS"/>
    <property type="molecule type" value="Genomic_DNA"/>
</dbReference>
<evidence type="ECO:0000313" key="2">
    <source>
        <dbReference type="EnsemblMetazoa" id="GMOY001158-PA"/>
    </source>
</evidence>
<dbReference type="STRING" id="37546.A0A1B0FC81"/>